<protein>
    <submittedName>
        <fullName evidence="3">Uncharacterized protein</fullName>
    </submittedName>
</protein>
<dbReference type="GO" id="GO:0031507">
    <property type="term" value="P:heterochromatin formation"/>
    <property type="evidence" value="ECO:0007669"/>
    <property type="project" value="InterPro"/>
</dbReference>
<feature type="region of interest" description="Disordered" evidence="1">
    <location>
        <begin position="1"/>
        <end position="84"/>
    </location>
</feature>
<comment type="caution">
    <text evidence="3">The sequence shown here is derived from an EMBL/GenBank/DDBJ whole genome shotgun (WGS) entry which is preliminary data.</text>
</comment>
<proteinExistence type="predicted"/>
<keyword evidence="2" id="KW-1133">Transmembrane helix</keyword>
<name>A0A9Q0SYC7_SALVM</name>
<gene>
    <name evidence="3" type="ORF">OIU85_004623</name>
</gene>
<feature type="compositionally biased region" description="Basic and acidic residues" evidence="1">
    <location>
        <begin position="71"/>
        <end position="84"/>
    </location>
</feature>
<dbReference type="EMBL" id="JAPFFL010000011">
    <property type="protein sequence ID" value="KAJ6693855.1"/>
    <property type="molecule type" value="Genomic_DNA"/>
</dbReference>
<organism evidence="3 4">
    <name type="scientific">Salix viminalis</name>
    <name type="common">Common osier</name>
    <name type="synonym">Basket willow</name>
    <dbReference type="NCBI Taxonomy" id="40686"/>
    <lineage>
        <taxon>Eukaryota</taxon>
        <taxon>Viridiplantae</taxon>
        <taxon>Streptophyta</taxon>
        <taxon>Embryophyta</taxon>
        <taxon>Tracheophyta</taxon>
        <taxon>Spermatophyta</taxon>
        <taxon>Magnoliopsida</taxon>
        <taxon>eudicotyledons</taxon>
        <taxon>Gunneridae</taxon>
        <taxon>Pentapetalae</taxon>
        <taxon>rosids</taxon>
        <taxon>fabids</taxon>
        <taxon>Malpighiales</taxon>
        <taxon>Salicaceae</taxon>
        <taxon>Saliceae</taxon>
        <taxon>Salix</taxon>
    </lineage>
</organism>
<dbReference type="InterPro" id="IPR044251">
    <property type="entry name" value="LHP1-like"/>
</dbReference>
<sequence length="130" mass="14989">MKGKRKATANPLLADAAEGSSNNLIETQVREGNIGEEKEINWVDDGENREETEGEEDEEEDNDDEEDEEENPKGEDEKDNLFDEERAKLDEGFFEIEAIRRKTSTKGLIHIFLMVFIVTYYTPIFLESRV</sequence>
<feature type="compositionally biased region" description="Acidic residues" evidence="1">
    <location>
        <begin position="42"/>
        <end position="70"/>
    </location>
</feature>
<dbReference type="Proteomes" id="UP001151529">
    <property type="component" value="Chromosome 13"/>
</dbReference>
<dbReference type="PANTHER" id="PTHR47240">
    <property type="entry name" value="CHROMO DOMAIN-CONTAINING PROTEIN LHP1"/>
    <property type="match status" value="1"/>
</dbReference>
<keyword evidence="2" id="KW-0472">Membrane</keyword>
<evidence type="ECO:0000313" key="3">
    <source>
        <dbReference type="EMBL" id="KAJ6693855.1"/>
    </source>
</evidence>
<keyword evidence="2" id="KW-0812">Transmembrane</keyword>
<accession>A0A9Q0SYC7</accession>
<dbReference type="AlphaFoldDB" id="A0A9Q0SYC7"/>
<evidence type="ECO:0000256" key="2">
    <source>
        <dbReference type="SAM" id="Phobius"/>
    </source>
</evidence>
<dbReference type="PANTHER" id="PTHR47240:SF2">
    <property type="entry name" value="CHROMO DOMAIN-CONTAINING PROTEIN LHP1"/>
    <property type="match status" value="1"/>
</dbReference>
<evidence type="ECO:0000313" key="4">
    <source>
        <dbReference type="Proteomes" id="UP001151529"/>
    </source>
</evidence>
<reference evidence="3" key="2">
    <citation type="journal article" date="2023" name="Int. J. Mol. Sci.">
        <title>De Novo Assembly and Annotation of 11 Diverse Shrub Willow (Salix) Genomes Reveals Novel Gene Organization in Sex-Linked Regions.</title>
        <authorList>
            <person name="Hyden B."/>
            <person name="Feng K."/>
            <person name="Yates T.B."/>
            <person name="Jawdy S."/>
            <person name="Cereghino C."/>
            <person name="Smart L.B."/>
            <person name="Muchero W."/>
        </authorList>
    </citation>
    <scope>NUCLEOTIDE SEQUENCE [LARGE SCALE GENOMIC DNA]</scope>
    <source>
        <tissue evidence="3">Shoot tip</tissue>
    </source>
</reference>
<feature type="transmembrane region" description="Helical" evidence="2">
    <location>
        <begin position="107"/>
        <end position="126"/>
    </location>
</feature>
<keyword evidence="4" id="KW-1185">Reference proteome</keyword>
<dbReference type="OrthoDB" id="1918685at2759"/>
<evidence type="ECO:0000256" key="1">
    <source>
        <dbReference type="SAM" id="MobiDB-lite"/>
    </source>
</evidence>
<reference evidence="3" key="1">
    <citation type="submission" date="2022-11" db="EMBL/GenBank/DDBJ databases">
        <authorList>
            <person name="Hyden B.L."/>
            <person name="Feng K."/>
            <person name="Yates T."/>
            <person name="Jawdy S."/>
            <person name="Smart L.B."/>
            <person name="Muchero W."/>
        </authorList>
    </citation>
    <scope>NUCLEOTIDE SEQUENCE</scope>
    <source>
        <tissue evidence="3">Shoot tip</tissue>
    </source>
</reference>